<accession>A0A6A6UVS6</accession>
<evidence type="ECO:0000256" key="2">
    <source>
        <dbReference type="ARBA" id="ARBA00022692"/>
    </source>
</evidence>
<evidence type="ECO:0000313" key="8">
    <source>
        <dbReference type="EMBL" id="KAF2675178.1"/>
    </source>
</evidence>
<feature type="transmembrane region" description="Helical" evidence="6">
    <location>
        <begin position="62"/>
        <end position="82"/>
    </location>
</feature>
<keyword evidence="9" id="KW-1185">Reference proteome</keyword>
<feature type="compositionally biased region" description="Basic and acidic residues" evidence="5">
    <location>
        <begin position="463"/>
        <end position="484"/>
    </location>
</feature>
<feature type="transmembrane region" description="Helical" evidence="6">
    <location>
        <begin position="136"/>
        <end position="157"/>
    </location>
</feature>
<dbReference type="PANTHER" id="PTHR23112:SF37">
    <property type="entry name" value="G PROTEIN-COUPLED RECEPTOR GPR1"/>
    <property type="match status" value="1"/>
</dbReference>
<sequence>MPTPMTPADPGLSTSLRNGLIPLSIFAICSALSTFTLLAWITWRLMFRQDYQTFVGYNQYVILIYNLLLADLQQALAFLFSLHWLNIGKIDDGSVTCFTQGWLLNMGDVGSGMFVFAIALHTWYSVVLGRKLQYSTFTIGILCTWAFVFLLTVMGPATKGIRFFNKTNAWCWIDAQYDLDRLWFHYLWVFSVEFGTIIVYAHVFYHLRKRLSSIRSITIHDPAGPRRTERLSQAARYMVLYPIIYVILTLPLAAGRMAAMSGKTLPLPFYCMAGSFLTSCGWLDTLLYTLTRRVFIKSEGASVRDTRPATANTNKSAASRRWLKGKDEDRPMPHVADSAWHLSTFASVNMDTKDPMYAPGTAPITHASSEDLSETRMSGELRDHSHARSDTPLGLHTQSRSRTPILEPGHVGLTQTIIRSTATDESNDALRLPMNQGILSETKIEVVSVLRDDLISGNVHGGLSERNESRERSRDRDRSESRKR</sequence>
<dbReference type="AlphaFoldDB" id="A0A6A6UVS6"/>
<feature type="region of interest" description="Disordered" evidence="5">
    <location>
        <begin position="356"/>
        <end position="405"/>
    </location>
</feature>
<dbReference type="PANTHER" id="PTHR23112">
    <property type="entry name" value="G PROTEIN-COUPLED RECEPTOR 157-RELATED"/>
    <property type="match status" value="1"/>
</dbReference>
<dbReference type="Gene3D" id="1.20.1070.10">
    <property type="entry name" value="Rhodopsin 7-helix transmembrane proteins"/>
    <property type="match status" value="1"/>
</dbReference>
<evidence type="ECO:0000259" key="7">
    <source>
        <dbReference type="Pfam" id="PF11970"/>
    </source>
</evidence>
<evidence type="ECO:0000256" key="5">
    <source>
        <dbReference type="SAM" id="MobiDB-lite"/>
    </source>
</evidence>
<evidence type="ECO:0000256" key="6">
    <source>
        <dbReference type="SAM" id="Phobius"/>
    </source>
</evidence>
<comment type="subcellular location">
    <subcellularLocation>
        <location evidence="1">Membrane</location>
        <topology evidence="1">Multi-pass membrane protein</topology>
    </subcellularLocation>
</comment>
<evidence type="ECO:0000256" key="3">
    <source>
        <dbReference type="ARBA" id="ARBA00022989"/>
    </source>
</evidence>
<protein>
    <recommendedName>
        <fullName evidence="7">G protein-coupled receptor GPR1/2/3 C-terminal domain-containing protein</fullName>
    </recommendedName>
</protein>
<feature type="region of interest" description="Disordered" evidence="5">
    <location>
        <begin position="457"/>
        <end position="484"/>
    </location>
</feature>
<reference evidence="8" key="1">
    <citation type="journal article" date="2020" name="Stud. Mycol.">
        <title>101 Dothideomycetes genomes: a test case for predicting lifestyles and emergence of pathogens.</title>
        <authorList>
            <person name="Haridas S."/>
            <person name="Albert R."/>
            <person name="Binder M."/>
            <person name="Bloem J."/>
            <person name="Labutti K."/>
            <person name="Salamov A."/>
            <person name="Andreopoulos B."/>
            <person name="Baker S."/>
            <person name="Barry K."/>
            <person name="Bills G."/>
            <person name="Bluhm B."/>
            <person name="Cannon C."/>
            <person name="Castanera R."/>
            <person name="Culley D."/>
            <person name="Daum C."/>
            <person name="Ezra D."/>
            <person name="Gonzalez J."/>
            <person name="Henrissat B."/>
            <person name="Kuo A."/>
            <person name="Liang C."/>
            <person name="Lipzen A."/>
            <person name="Lutzoni F."/>
            <person name="Magnuson J."/>
            <person name="Mondo S."/>
            <person name="Nolan M."/>
            <person name="Ohm R."/>
            <person name="Pangilinan J."/>
            <person name="Park H.-J."/>
            <person name="Ramirez L."/>
            <person name="Alfaro M."/>
            <person name="Sun H."/>
            <person name="Tritt A."/>
            <person name="Yoshinaga Y."/>
            <person name="Zwiers L.-H."/>
            <person name="Turgeon B."/>
            <person name="Goodwin S."/>
            <person name="Spatafora J."/>
            <person name="Crous P."/>
            <person name="Grigoriev I."/>
        </authorList>
    </citation>
    <scope>NUCLEOTIDE SEQUENCE</scope>
    <source>
        <strain evidence="8">CBS 115976</strain>
    </source>
</reference>
<feature type="compositionally biased region" description="Basic and acidic residues" evidence="5">
    <location>
        <begin position="373"/>
        <end position="389"/>
    </location>
</feature>
<dbReference type="GO" id="GO:0007189">
    <property type="term" value="P:adenylate cyclase-activating G protein-coupled receptor signaling pathway"/>
    <property type="evidence" value="ECO:0007669"/>
    <property type="project" value="TreeGrafter"/>
</dbReference>
<feature type="transmembrane region" description="Helical" evidence="6">
    <location>
        <begin position="183"/>
        <end position="205"/>
    </location>
</feature>
<feature type="transmembrane region" description="Helical" evidence="6">
    <location>
        <begin position="267"/>
        <end position="290"/>
    </location>
</feature>
<dbReference type="GO" id="GO:0004930">
    <property type="term" value="F:G protein-coupled receptor activity"/>
    <property type="evidence" value="ECO:0007669"/>
    <property type="project" value="TreeGrafter"/>
</dbReference>
<gene>
    <name evidence="8" type="ORF">BT63DRAFT_450161</name>
</gene>
<feature type="transmembrane region" description="Helical" evidence="6">
    <location>
        <begin position="102"/>
        <end position="124"/>
    </location>
</feature>
<evidence type="ECO:0000256" key="4">
    <source>
        <dbReference type="ARBA" id="ARBA00023136"/>
    </source>
</evidence>
<dbReference type="OrthoDB" id="100006at2759"/>
<dbReference type="GO" id="GO:0005886">
    <property type="term" value="C:plasma membrane"/>
    <property type="evidence" value="ECO:0007669"/>
    <property type="project" value="TreeGrafter"/>
</dbReference>
<dbReference type="Proteomes" id="UP000799302">
    <property type="component" value="Unassembled WGS sequence"/>
</dbReference>
<evidence type="ECO:0000313" key="9">
    <source>
        <dbReference type="Proteomes" id="UP000799302"/>
    </source>
</evidence>
<name>A0A6A6UVS6_9PEZI</name>
<organism evidence="8 9">
    <name type="scientific">Microthyrium microscopicum</name>
    <dbReference type="NCBI Taxonomy" id="703497"/>
    <lineage>
        <taxon>Eukaryota</taxon>
        <taxon>Fungi</taxon>
        <taxon>Dikarya</taxon>
        <taxon>Ascomycota</taxon>
        <taxon>Pezizomycotina</taxon>
        <taxon>Dothideomycetes</taxon>
        <taxon>Dothideomycetes incertae sedis</taxon>
        <taxon>Microthyriales</taxon>
        <taxon>Microthyriaceae</taxon>
        <taxon>Microthyrium</taxon>
    </lineage>
</organism>
<dbReference type="EMBL" id="MU004230">
    <property type="protein sequence ID" value="KAF2675178.1"/>
    <property type="molecule type" value="Genomic_DNA"/>
</dbReference>
<feature type="domain" description="G protein-coupled receptor GPR1/2/3 C-terminal" evidence="7">
    <location>
        <begin position="227"/>
        <end position="293"/>
    </location>
</feature>
<keyword evidence="2 6" id="KW-0812">Transmembrane</keyword>
<dbReference type="SUPFAM" id="SSF81321">
    <property type="entry name" value="Family A G protein-coupled receptor-like"/>
    <property type="match status" value="1"/>
</dbReference>
<evidence type="ECO:0000256" key="1">
    <source>
        <dbReference type="ARBA" id="ARBA00004141"/>
    </source>
</evidence>
<feature type="transmembrane region" description="Helical" evidence="6">
    <location>
        <begin position="234"/>
        <end position="255"/>
    </location>
</feature>
<dbReference type="Pfam" id="PF11970">
    <property type="entry name" value="GPR_Gpa2_C"/>
    <property type="match status" value="1"/>
</dbReference>
<feature type="transmembrane region" description="Helical" evidence="6">
    <location>
        <begin position="20"/>
        <end position="41"/>
    </location>
</feature>
<keyword evidence="4 6" id="KW-0472">Membrane</keyword>
<proteinExistence type="predicted"/>
<keyword evidence="3 6" id="KW-1133">Transmembrane helix</keyword>
<dbReference type="InterPro" id="IPR022596">
    <property type="entry name" value="GPR1/2/3_C"/>
</dbReference>